<evidence type="ECO:0000256" key="11">
    <source>
        <dbReference type="SAM" id="MobiDB-lite"/>
    </source>
</evidence>
<evidence type="ECO:0000256" key="4">
    <source>
        <dbReference type="ARBA" id="ARBA00022692"/>
    </source>
</evidence>
<comment type="subcellular location">
    <subcellularLocation>
        <location evidence="2">Cell membrane</location>
    </subcellularLocation>
    <subcellularLocation>
        <location evidence="1">Membrane</location>
        <topology evidence="1">Single-pass membrane protein</topology>
    </subcellularLocation>
</comment>
<accession>A0ABN0ZHZ2</accession>
<dbReference type="Proteomes" id="UP001501459">
    <property type="component" value="Unassembled WGS sequence"/>
</dbReference>
<evidence type="ECO:0000256" key="9">
    <source>
        <dbReference type="ARBA" id="ARBA00029829"/>
    </source>
</evidence>
<dbReference type="PANTHER" id="PTHR37461:SF1">
    <property type="entry name" value="ANTI-SIGMA-K FACTOR RSKA"/>
    <property type="match status" value="1"/>
</dbReference>
<evidence type="ECO:0000256" key="8">
    <source>
        <dbReference type="ARBA" id="ARBA00024438"/>
    </source>
</evidence>
<dbReference type="Gene3D" id="1.10.10.1320">
    <property type="entry name" value="Anti-sigma factor, zinc-finger domain"/>
    <property type="match status" value="1"/>
</dbReference>
<keyword evidence="5 12" id="KW-1133">Transmembrane helix</keyword>
<organism evidence="15 16">
    <name type="scientific">Lentibacillus halophilus</name>
    <dbReference type="NCBI Taxonomy" id="295065"/>
    <lineage>
        <taxon>Bacteria</taxon>
        <taxon>Bacillati</taxon>
        <taxon>Bacillota</taxon>
        <taxon>Bacilli</taxon>
        <taxon>Bacillales</taxon>
        <taxon>Bacillaceae</taxon>
        <taxon>Lentibacillus</taxon>
    </lineage>
</organism>
<dbReference type="Pfam" id="PF10099">
    <property type="entry name" value="RskA_C"/>
    <property type="match status" value="1"/>
</dbReference>
<evidence type="ECO:0000256" key="5">
    <source>
        <dbReference type="ARBA" id="ARBA00022989"/>
    </source>
</evidence>
<feature type="domain" description="Anti-sigma K factor RskA C-terminal" evidence="13">
    <location>
        <begin position="108"/>
        <end position="234"/>
    </location>
</feature>
<feature type="domain" description="Putative zinc-finger" evidence="14">
    <location>
        <begin position="6"/>
        <end position="35"/>
    </location>
</feature>
<keyword evidence="6 12" id="KW-0472">Membrane</keyword>
<evidence type="ECO:0000259" key="14">
    <source>
        <dbReference type="Pfam" id="PF13490"/>
    </source>
</evidence>
<protein>
    <recommendedName>
        <fullName evidence="8">Anti-sigma-W factor RsiW</fullName>
    </recommendedName>
    <alternativeName>
        <fullName evidence="10">Regulator of SigK</fullName>
    </alternativeName>
    <alternativeName>
        <fullName evidence="9">Sigma-K anti-sigma factor RskA</fullName>
    </alternativeName>
</protein>
<evidence type="ECO:0000256" key="7">
    <source>
        <dbReference type="ARBA" id="ARBA00024353"/>
    </source>
</evidence>
<evidence type="ECO:0000256" key="1">
    <source>
        <dbReference type="ARBA" id="ARBA00004167"/>
    </source>
</evidence>
<comment type="similarity">
    <text evidence="7">Belongs to the zinc-associated anti-sigma factor (ZAS) superfamily. Anti-sigma-W factor family.</text>
</comment>
<evidence type="ECO:0000313" key="15">
    <source>
        <dbReference type="EMBL" id="GAA0447945.1"/>
    </source>
</evidence>
<name>A0ABN0ZHZ2_9BACI</name>
<dbReference type="PANTHER" id="PTHR37461">
    <property type="entry name" value="ANTI-SIGMA-K FACTOR RSKA"/>
    <property type="match status" value="1"/>
</dbReference>
<dbReference type="InterPro" id="IPR041916">
    <property type="entry name" value="Anti_sigma_zinc_sf"/>
</dbReference>
<dbReference type="InterPro" id="IPR027383">
    <property type="entry name" value="Znf_put"/>
</dbReference>
<evidence type="ECO:0000256" key="6">
    <source>
        <dbReference type="ARBA" id="ARBA00023136"/>
    </source>
</evidence>
<keyword evidence="3" id="KW-1003">Cell membrane</keyword>
<dbReference type="Pfam" id="PF13490">
    <property type="entry name" value="zf-HC2"/>
    <property type="match status" value="1"/>
</dbReference>
<dbReference type="InterPro" id="IPR018764">
    <property type="entry name" value="RskA_C"/>
</dbReference>
<keyword evidence="4 12" id="KW-0812">Transmembrane</keyword>
<reference evidence="15 16" key="1">
    <citation type="journal article" date="2019" name="Int. J. Syst. Evol. Microbiol.">
        <title>The Global Catalogue of Microorganisms (GCM) 10K type strain sequencing project: providing services to taxonomists for standard genome sequencing and annotation.</title>
        <authorList>
            <consortium name="The Broad Institute Genomics Platform"/>
            <consortium name="The Broad Institute Genome Sequencing Center for Infectious Disease"/>
            <person name="Wu L."/>
            <person name="Ma J."/>
        </authorList>
    </citation>
    <scope>NUCLEOTIDE SEQUENCE [LARGE SCALE GENOMIC DNA]</scope>
    <source>
        <strain evidence="15 16">JCM 12149</strain>
    </source>
</reference>
<evidence type="ECO:0000259" key="13">
    <source>
        <dbReference type="Pfam" id="PF10099"/>
    </source>
</evidence>
<evidence type="ECO:0000256" key="3">
    <source>
        <dbReference type="ARBA" id="ARBA00022475"/>
    </source>
</evidence>
<sequence>MERKCEHLLSYMANTLSEADKNKFEAHMKNCDACRKEYEELSKPWEALQFDFKDQHVPESLKEDVFNFIFEDQEKEQKHTIKDRLKARGIQLKKQFTPLTSGLVILLFAVAAILTYVNIQSGSQQQIASSQPAKIMTSLHLTSANSQMHDADGYAYVVQQNNTKKLIVQVNGLPKLEGTETYQVWLLKDGKRLNAGIFNTNESGSGVLTHTLSQEEDFDKIGITKEPKLDNTQPEGKKVVGS</sequence>
<evidence type="ECO:0000256" key="12">
    <source>
        <dbReference type="SAM" id="Phobius"/>
    </source>
</evidence>
<gene>
    <name evidence="15" type="ORF">GCM10008983_27550</name>
</gene>
<evidence type="ECO:0000256" key="2">
    <source>
        <dbReference type="ARBA" id="ARBA00004236"/>
    </source>
</evidence>
<feature type="region of interest" description="Disordered" evidence="11">
    <location>
        <begin position="219"/>
        <end position="242"/>
    </location>
</feature>
<keyword evidence="16" id="KW-1185">Reference proteome</keyword>
<dbReference type="RefSeq" id="WP_343754234.1">
    <property type="nucleotide sequence ID" value="NZ_BAAADM010000056.1"/>
</dbReference>
<evidence type="ECO:0000256" key="10">
    <source>
        <dbReference type="ARBA" id="ARBA00030803"/>
    </source>
</evidence>
<comment type="caution">
    <text evidence="15">The sequence shown here is derived from an EMBL/GenBank/DDBJ whole genome shotgun (WGS) entry which is preliminary data.</text>
</comment>
<feature type="transmembrane region" description="Helical" evidence="12">
    <location>
        <begin position="96"/>
        <end position="117"/>
    </location>
</feature>
<proteinExistence type="inferred from homology"/>
<evidence type="ECO:0000313" key="16">
    <source>
        <dbReference type="Proteomes" id="UP001501459"/>
    </source>
</evidence>
<dbReference type="InterPro" id="IPR051474">
    <property type="entry name" value="Anti-sigma-K/W_factor"/>
</dbReference>
<dbReference type="EMBL" id="BAAADM010000056">
    <property type="protein sequence ID" value="GAA0447945.1"/>
    <property type="molecule type" value="Genomic_DNA"/>
</dbReference>